<gene>
    <name evidence="1" type="ORF">CLIB1444_03S09472</name>
</gene>
<comment type="caution">
    <text evidence="1">The sequence shown here is derived from an EMBL/GenBank/DDBJ whole genome shotgun (WGS) entry which is preliminary data.</text>
</comment>
<dbReference type="Proteomes" id="UP001152531">
    <property type="component" value="Unassembled WGS sequence"/>
</dbReference>
<organism evidence="1 2">
    <name type="scientific">[Candida] jaroonii</name>
    <dbReference type="NCBI Taxonomy" id="467808"/>
    <lineage>
        <taxon>Eukaryota</taxon>
        <taxon>Fungi</taxon>
        <taxon>Dikarya</taxon>
        <taxon>Ascomycota</taxon>
        <taxon>Saccharomycotina</taxon>
        <taxon>Pichiomycetes</taxon>
        <taxon>Debaryomycetaceae</taxon>
        <taxon>Yamadazyma</taxon>
    </lineage>
</organism>
<proteinExistence type="predicted"/>
<dbReference type="EMBL" id="CALSDN010000003">
    <property type="protein sequence ID" value="CAH6720328.1"/>
    <property type="molecule type" value="Genomic_DNA"/>
</dbReference>
<sequence length="1178" mass="136969">MRPKRKATINKSYNDNIDYSSFEEQKSKKVKRENGVDKTSPNPVVNEKPKEEPKDSKTTGISLNGVNFQPIPTKEDYFSHKINLSNATIDIPTKTLHIPSMKLKLSKGDFIYMVSEPPGEPYYIGKIMAFKHKDDQQQDIRLRTISGPELKNYQFQIQWFYRPRDISKSSNDSRLLFASMHTDTCPLISFRGKIQVKHRDEIDNFDAYKSTANNFYFDKLYDRYMMKFYDVVSTSHLLKLSDEDCKSKNFLIAMNKRFEYIMVEPTITKFLISGFLSNSCTCDQCGQWCSNQDSVNCAECNSFYHMHCLDPPLLRKPSRGFSWHCENCTKRHIQELKAKKMVMLGSDNKSSNIDEIENDQIEQFESSASDDEKDMEKSNVVPKYELQAIEFLANDKLTFQERRLNEEWCMRYLGMNSKLEDVLDLDDRSPYPRSATRLGSKYQCHFIPEFIDHPIMYYDPPNNKKKPKKNEKDKSKSPGVDSEKLVVPKEFENVEIKDYPQWLQPRPKGFIERGTDETSTALWVPRTEDIDEGFQKYDNYVDQCTPKANKLGISEKSPNFMDAVAKFYHQTKGNVEESLEKVNKLTLKSLHQPILKPEEITKFEEGVRKYGSELYPVYQHVGTVPRWMIVRFYYLWKKTPNGKEIWGNFEGRLKKKVKVVHEDKVNLYKEDDDSGYDEDKIQDLDKQCRYCHTNDSIQWFRLTGQDTEEQVNGLCFRCARLWRRYAIVWEDPGELEKKMSKLGRKKLEHEVVKDFDKIVEYVSKKSRSPTPKKEKKVEKKVDKKKDEKEKEKQKLKEEKEKKRLEEEEMLRRQKLEVILNPLSSDYIAPEELNLTLSGEPPTNRIGYLLNFSKYNTVVKTENQNTSPTKTSSCEICKQFSDKVGDFQSCESCGISIHLSCVGAVGKRNKKWLCDCCINDINPNPSLSLNYQCYLCENHGGYMRPVLSNGLWCHWNCALVQSITTRPFKPFGDLIYNLFDIYSIDFFKSQTCGKCNNDGCSMKCINCDKPCHGNCGTLSFSLSNESGIRIGNKSGKLLPVVQCCEKPESDENKQLYDFRTSGKRTSSSRDTVPIIKLYIEDLKTKSFTKTYVDLVRDYYSLSNPIPTYPSTHHKCSMCSTEVSPTWYNTPEICKSCYDNDGPVEYEKPELLEIIKDPLQGQQFGIMNFDDKVNLKYLEI</sequence>
<keyword evidence="2" id="KW-1185">Reference proteome</keyword>
<name>A0ACA9Y5R5_9ASCO</name>
<reference evidence="1" key="1">
    <citation type="submission" date="2022-06" db="EMBL/GenBank/DDBJ databases">
        <authorList>
            <person name="Legras J.-L."/>
            <person name="Devillers H."/>
            <person name="Grondin C."/>
        </authorList>
    </citation>
    <scope>NUCLEOTIDE SEQUENCE</scope>
    <source>
        <strain evidence="1">CLIB 1444</strain>
    </source>
</reference>
<evidence type="ECO:0000313" key="1">
    <source>
        <dbReference type="EMBL" id="CAH6720328.1"/>
    </source>
</evidence>
<protein>
    <submittedName>
        <fullName evidence="1">Uncharacterized protein</fullName>
    </submittedName>
</protein>
<accession>A0ACA9Y5R5</accession>
<evidence type="ECO:0000313" key="2">
    <source>
        <dbReference type="Proteomes" id="UP001152531"/>
    </source>
</evidence>